<keyword evidence="1" id="KW-0812">Transmembrane</keyword>
<name>A0A3M8P320_9BACL</name>
<evidence type="ECO:0000313" key="2">
    <source>
        <dbReference type="EMBL" id="RNF38127.1"/>
    </source>
</evidence>
<evidence type="ECO:0000313" key="3">
    <source>
        <dbReference type="Proteomes" id="UP000275473"/>
    </source>
</evidence>
<feature type="transmembrane region" description="Helical" evidence="1">
    <location>
        <begin position="95"/>
        <end position="115"/>
    </location>
</feature>
<keyword evidence="1" id="KW-0472">Membrane</keyword>
<keyword evidence="1" id="KW-1133">Transmembrane helix</keyword>
<keyword evidence="3" id="KW-1185">Reference proteome</keyword>
<feature type="transmembrane region" description="Helical" evidence="1">
    <location>
        <begin position="51"/>
        <end position="74"/>
    </location>
</feature>
<feature type="transmembrane region" description="Helical" evidence="1">
    <location>
        <begin position="121"/>
        <end position="143"/>
    </location>
</feature>
<dbReference type="Pfam" id="PF11188">
    <property type="entry name" value="DUF2975"/>
    <property type="match status" value="1"/>
</dbReference>
<dbReference type="AlphaFoldDB" id="A0A3M8P320"/>
<comment type="caution">
    <text evidence="2">The sequence shown here is derived from an EMBL/GenBank/DDBJ whole genome shotgun (WGS) entry which is preliminary data.</text>
</comment>
<proteinExistence type="predicted"/>
<feature type="transmembrane region" description="Helical" evidence="1">
    <location>
        <begin position="9"/>
        <end position="31"/>
    </location>
</feature>
<gene>
    <name evidence="2" type="ORF">EEX84_16165</name>
</gene>
<dbReference type="OrthoDB" id="1100174at2"/>
<dbReference type="InterPro" id="IPR021354">
    <property type="entry name" value="DUF2975"/>
</dbReference>
<evidence type="ECO:0000256" key="1">
    <source>
        <dbReference type="SAM" id="Phobius"/>
    </source>
</evidence>
<dbReference type="RefSeq" id="WP_123166688.1">
    <property type="nucleotide sequence ID" value="NZ_RIAX01000023.1"/>
</dbReference>
<organism evidence="2 3">
    <name type="scientific">Planococcus salinus</name>
    <dbReference type="NCBI Taxonomy" id="1848460"/>
    <lineage>
        <taxon>Bacteria</taxon>
        <taxon>Bacillati</taxon>
        <taxon>Bacillota</taxon>
        <taxon>Bacilli</taxon>
        <taxon>Bacillales</taxon>
        <taxon>Caryophanaceae</taxon>
        <taxon>Planococcus</taxon>
    </lineage>
</organism>
<accession>A0A3M8P320</accession>
<dbReference type="EMBL" id="RIAX01000023">
    <property type="protein sequence ID" value="RNF38127.1"/>
    <property type="molecule type" value="Genomic_DNA"/>
</dbReference>
<dbReference type="Proteomes" id="UP000275473">
    <property type="component" value="Unassembled WGS sequence"/>
</dbReference>
<sequence>MKRKQASTLFLKMVLVLIGIAVLSLCIFGLPGMAARDAELHPETAYLQYPFLLSAYIFFVPFFIALYQTFKLLIYIDRNKAFSGLSVRALNAIKYCAVTIIVFIVVGEVFTIALIDGDITHIIMLGLIGTFASSVIAIFAGLLQKLLKDAIAIKSENDLIV</sequence>
<protein>
    <submittedName>
        <fullName evidence="2">DUF2975 domain-containing protein</fullName>
    </submittedName>
</protein>
<reference evidence="2 3" key="1">
    <citation type="journal article" date="2018" name="Int. J. Syst. Evol. Microbiol.">
        <title>Planococcus salinus sp. nov., a moderately halophilic bacterium isolated from a saline-alkali soil.</title>
        <authorList>
            <person name="Gan L."/>
        </authorList>
    </citation>
    <scope>NUCLEOTIDE SEQUENCE [LARGE SCALE GENOMIC DNA]</scope>
    <source>
        <strain evidence="2 3">LCB217</strain>
    </source>
</reference>